<proteinExistence type="predicted"/>
<dbReference type="Gramene" id="EOY21862">
    <property type="protein sequence ID" value="EOY21862"/>
    <property type="gene ID" value="TCM_014008"/>
</dbReference>
<gene>
    <name evidence="2" type="ORF">TCM_014008</name>
</gene>
<dbReference type="InterPro" id="IPR036397">
    <property type="entry name" value="RNaseH_sf"/>
</dbReference>
<accession>A0A061FYA2</accession>
<dbReference type="Gene3D" id="3.30.420.10">
    <property type="entry name" value="Ribonuclease H-like superfamily/Ribonuclease H"/>
    <property type="match status" value="1"/>
</dbReference>
<dbReference type="SUPFAM" id="SSF53098">
    <property type="entry name" value="Ribonuclease H-like"/>
    <property type="match status" value="1"/>
</dbReference>
<dbReference type="Proteomes" id="UP000026915">
    <property type="component" value="Chromosome 3"/>
</dbReference>
<feature type="domain" description="RNase H type-1" evidence="1">
    <location>
        <begin position="39"/>
        <end position="111"/>
    </location>
</feature>
<dbReference type="InterPro" id="IPR044730">
    <property type="entry name" value="RNase_H-like_dom_plant"/>
</dbReference>
<reference evidence="2 3" key="1">
    <citation type="journal article" date="2013" name="Genome Biol.">
        <title>The genome sequence of the most widely cultivated cacao type and its use to identify candidate genes regulating pod color.</title>
        <authorList>
            <person name="Motamayor J.C."/>
            <person name="Mockaitis K."/>
            <person name="Schmutz J."/>
            <person name="Haiminen N."/>
            <person name="Iii D.L."/>
            <person name="Cornejo O."/>
            <person name="Findley S.D."/>
            <person name="Zheng P."/>
            <person name="Utro F."/>
            <person name="Royaert S."/>
            <person name="Saski C."/>
            <person name="Jenkins J."/>
            <person name="Podicheti R."/>
            <person name="Zhao M."/>
            <person name="Scheffler B.E."/>
            <person name="Stack J.C."/>
            <person name="Feltus F.A."/>
            <person name="Mustiga G.M."/>
            <person name="Amores F."/>
            <person name="Phillips W."/>
            <person name="Marelli J.P."/>
            <person name="May G.D."/>
            <person name="Shapiro H."/>
            <person name="Ma J."/>
            <person name="Bustamante C.D."/>
            <person name="Schnell R.J."/>
            <person name="Main D."/>
            <person name="Gilbert D."/>
            <person name="Parida L."/>
            <person name="Kuhn D.N."/>
        </authorList>
    </citation>
    <scope>NUCLEOTIDE SEQUENCE [LARGE SCALE GENOMIC DNA]</scope>
    <source>
        <strain evidence="3">cv. Matina 1-6</strain>
    </source>
</reference>
<name>A0A061FYA2_THECC</name>
<evidence type="ECO:0000259" key="1">
    <source>
        <dbReference type="Pfam" id="PF13456"/>
    </source>
</evidence>
<evidence type="ECO:0000313" key="2">
    <source>
        <dbReference type="EMBL" id="EOY21862.1"/>
    </source>
</evidence>
<dbReference type="AlphaFoldDB" id="A0A061FYA2"/>
<protein>
    <recommendedName>
        <fullName evidence="1">RNase H type-1 domain-containing protein</fullName>
    </recommendedName>
</protein>
<organism evidence="2 3">
    <name type="scientific">Theobroma cacao</name>
    <name type="common">Cacao</name>
    <name type="synonym">Cocoa</name>
    <dbReference type="NCBI Taxonomy" id="3641"/>
    <lineage>
        <taxon>Eukaryota</taxon>
        <taxon>Viridiplantae</taxon>
        <taxon>Streptophyta</taxon>
        <taxon>Embryophyta</taxon>
        <taxon>Tracheophyta</taxon>
        <taxon>Spermatophyta</taxon>
        <taxon>Magnoliopsida</taxon>
        <taxon>eudicotyledons</taxon>
        <taxon>Gunneridae</taxon>
        <taxon>Pentapetalae</taxon>
        <taxon>rosids</taxon>
        <taxon>malvids</taxon>
        <taxon>Malvales</taxon>
        <taxon>Malvaceae</taxon>
        <taxon>Byttnerioideae</taxon>
        <taxon>Theobroma</taxon>
    </lineage>
</organism>
<dbReference type="GO" id="GO:0004523">
    <property type="term" value="F:RNA-DNA hybrid ribonuclease activity"/>
    <property type="evidence" value="ECO:0007669"/>
    <property type="project" value="InterPro"/>
</dbReference>
<dbReference type="EMBL" id="CM001881">
    <property type="protein sequence ID" value="EOY21862.1"/>
    <property type="molecule type" value="Genomic_DNA"/>
</dbReference>
<sequence length="169" mass="18718">MDKRGWWDEPWKICVQDQQINERLGVTWSPPGILKLKLNVDGPTYCKSGSAGCAGVLSDYNGHVRGVFYGPLGVKSSNYAKLMAIFYALKFFASTPWAGSHKLVVELDSQGALSYSWVEKTTPRPWAMWQLCSSWNEIAWSGMQADVLAGVISGILQSGFVWAIHLLST</sequence>
<dbReference type="InterPro" id="IPR053151">
    <property type="entry name" value="RNase_H-like"/>
</dbReference>
<dbReference type="InParanoid" id="A0A061FYA2"/>
<keyword evidence="3" id="KW-1185">Reference proteome</keyword>
<dbReference type="Pfam" id="PF13456">
    <property type="entry name" value="RVT_3"/>
    <property type="match status" value="1"/>
</dbReference>
<dbReference type="PANTHER" id="PTHR47723:SF22">
    <property type="entry name" value="RNASE H TYPE-1 DOMAIN-CONTAINING PROTEIN"/>
    <property type="match status" value="1"/>
</dbReference>
<dbReference type="InterPro" id="IPR012337">
    <property type="entry name" value="RNaseH-like_sf"/>
</dbReference>
<dbReference type="InterPro" id="IPR002156">
    <property type="entry name" value="RNaseH_domain"/>
</dbReference>
<dbReference type="GO" id="GO:0003676">
    <property type="term" value="F:nucleic acid binding"/>
    <property type="evidence" value="ECO:0007669"/>
    <property type="project" value="InterPro"/>
</dbReference>
<dbReference type="eggNOG" id="ENOG502T150">
    <property type="taxonomic scope" value="Eukaryota"/>
</dbReference>
<dbReference type="CDD" id="cd06222">
    <property type="entry name" value="RNase_H_like"/>
    <property type="match status" value="1"/>
</dbReference>
<evidence type="ECO:0000313" key="3">
    <source>
        <dbReference type="Proteomes" id="UP000026915"/>
    </source>
</evidence>
<dbReference type="HOGENOM" id="CLU_1581316_0_0_1"/>
<dbReference type="PANTHER" id="PTHR47723">
    <property type="entry name" value="OS05G0353850 PROTEIN"/>
    <property type="match status" value="1"/>
</dbReference>